<evidence type="ECO:0000256" key="7">
    <source>
        <dbReference type="ARBA" id="ARBA00023125"/>
    </source>
</evidence>
<evidence type="ECO:0000313" key="12">
    <source>
        <dbReference type="Proteomes" id="UP001295444"/>
    </source>
</evidence>
<gene>
    <name evidence="11" type="ORF">PECUL_23A044806</name>
</gene>
<dbReference type="EMBL" id="OW240920">
    <property type="protein sequence ID" value="CAH2314555.1"/>
    <property type="molecule type" value="Genomic_DNA"/>
</dbReference>
<dbReference type="Proteomes" id="UP001295444">
    <property type="component" value="Chromosome 09"/>
</dbReference>
<evidence type="ECO:0000256" key="1">
    <source>
        <dbReference type="ARBA" id="ARBA00004123"/>
    </source>
</evidence>
<evidence type="ECO:0000256" key="5">
    <source>
        <dbReference type="ARBA" id="ARBA00022990"/>
    </source>
</evidence>
<feature type="compositionally biased region" description="Polar residues" evidence="10">
    <location>
        <begin position="347"/>
        <end position="356"/>
    </location>
</feature>
<dbReference type="InterPro" id="IPR000637">
    <property type="entry name" value="HMGI/Y_DNA-bd_CS"/>
</dbReference>
<organism evidence="11 12">
    <name type="scientific">Pelobates cultripes</name>
    <name type="common">Western spadefoot toad</name>
    <dbReference type="NCBI Taxonomy" id="61616"/>
    <lineage>
        <taxon>Eukaryota</taxon>
        <taxon>Metazoa</taxon>
        <taxon>Chordata</taxon>
        <taxon>Craniata</taxon>
        <taxon>Vertebrata</taxon>
        <taxon>Euteleostomi</taxon>
        <taxon>Amphibia</taxon>
        <taxon>Batrachia</taxon>
        <taxon>Anura</taxon>
        <taxon>Pelobatoidea</taxon>
        <taxon>Pelobatidae</taxon>
        <taxon>Pelobates</taxon>
    </lineage>
</organism>
<evidence type="ECO:0000256" key="6">
    <source>
        <dbReference type="ARBA" id="ARBA00023015"/>
    </source>
</evidence>
<dbReference type="GO" id="GO:0003677">
    <property type="term" value="F:DNA binding"/>
    <property type="evidence" value="ECO:0007669"/>
    <property type="project" value="UniProtKB-KW"/>
</dbReference>
<dbReference type="GO" id="GO:0010557">
    <property type="term" value="P:positive regulation of macromolecule biosynthetic process"/>
    <property type="evidence" value="ECO:0007669"/>
    <property type="project" value="UniProtKB-ARBA"/>
</dbReference>
<evidence type="ECO:0000256" key="9">
    <source>
        <dbReference type="ARBA" id="ARBA00023242"/>
    </source>
</evidence>
<feature type="compositionally biased region" description="Basic and acidic residues" evidence="10">
    <location>
        <begin position="63"/>
        <end position="84"/>
    </location>
</feature>
<dbReference type="GO" id="GO:0000785">
    <property type="term" value="C:chromatin"/>
    <property type="evidence" value="ECO:0007669"/>
    <property type="project" value="InterPro"/>
</dbReference>
<feature type="compositionally biased region" description="Basic residues" evidence="10">
    <location>
        <begin position="314"/>
        <end position="324"/>
    </location>
</feature>
<reference evidence="11" key="1">
    <citation type="submission" date="2022-03" db="EMBL/GenBank/DDBJ databases">
        <authorList>
            <person name="Alioto T."/>
            <person name="Alioto T."/>
            <person name="Gomez Garrido J."/>
        </authorList>
    </citation>
    <scope>NUCLEOTIDE SEQUENCE</scope>
</reference>
<dbReference type="InterPro" id="IPR000116">
    <property type="entry name" value="HMGA"/>
</dbReference>
<dbReference type="SMART" id="SM00384">
    <property type="entry name" value="AT_hook"/>
    <property type="match status" value="7"/>
</dbReference>
<keyword evidence="12" id="KW-1185">Reference proteome</keyword>
<comment type="similarity">
    <text evidence="2">Belongs to the HMGA family.</text>
</comment>
<protein>
    <submittedName>
        <fullName evidence="11">Origin recognition complex subunit 4-like</fullName>
    </submittedName>
</protein>
<evidence type="ECO:0000256" key="8">
    <source>
        <dbReference type="ARBA" id="ARBA00023163"/>
    </source>
</evidence>
<feature type="compositionally biased region" description="Basic and acidic residues" evidence="10">
    <location>
        <begin position="36"/>
        <end position="48"/>
    </location>
</feature>
<keyword evidence="7" id="KW-0238">DNA-binding</keyword>
<dbReference type="PROSITE" id="PS00354">
    <property type="entry name" value="HMGI_Y"/>
    <property type="match status" value="1"/>
</dbReference>
<evidence type="ECO:0000256" key="2">
    <source>
        <dbReference type="ARBA" id="ARBA00010812"/>
    </source>
</evidence>
<feature type="region of interest" description="Disordered" evidence="10">
    <location>
        <begin position="23"/>
        <end position="356"/>
    </location>
</feature>
<sequence length="356" mass="38351">MALGGSDVAGRTCGRITMSATSVLSSAKRKRTKPHKLGEKKRTFSRGDSDEDAVPVSETQRVCNEDYQRDQEYPPAHAAKESTSHRRRPKGSKDKPLTSVMAARARDEEDESKQECATAHPDEASTPQKYPDTHEGAPRSRGRPKGSKNKTFSGSHEIVFRARNEQDHKSSHVTSISKSEHPNGGDISHRGRGRPKGSTKKIYPASLQVSGKSSGDDAPKRSRGRPKGSPNKKPSKAALMLKYGIPKLGRGRPKKLLATNGAVTPKRGRGRPKGAVKKTPSTTKVKVAHVTGGSGLKKRGRPKKSDSAHSANLTHKRPRGRPKLVVKPVAVSNSEEEDSGSCMGNDDTASGNEDSP</sequence>
<evidence type="ECO:0000313" key="11">
    <source>
        <dbReference type="EMBL" id="CAH2314555.1"/>
    </source>
</evidence>
<evidence type="ECO:0000256" key="4">
    <source>
        <dbReference type="ARBA" id="ARBA00022737"/>
    </source>
</evidence>
<keyword evidence="5" id="KW-0007">Acetylation</keyword>
<dbReference type="GO" id="GO:0005634">
    <property type="term" value="C:nucleus"/>
    <property type="evidence" value="ECO:0007669"/>
    <property type="project" value="UniProtKB-SubCell"/>
</dbReference>
<dbReference type="InterPro" id="IPR017956">
    <property type="entry name" value="AT_hook_DNA-bd_motif"/>
</dbReference>
<feature type="compositionally biased region" description="Basic residues" evidence="10">
    <location>
        <begin position="266"/>
        <end position="276"/>
    </location>
</feature>
<dbReference type="GO" id="GO:0003712">
    <property type="term" value="F:transcription coregulator activity"/>
    <property type="evidence" value="ECO:0007669"/>
    <property type="project" value="TreeGrafter"/>
</dbReference>
<dbReference type="PRINTS" id="PR00929">
    <property type="entry name" value="ATHOOK"/>
</dbReference>
<accession>A0AAD1T0N7</accession>
<name>A0AAD1T0N7_PELCU</name>
<proteinExistence type="inferred from homology"/>
<dbReference type="PANTHER" id="PTHR23341:SF2">
    <property type="entry name" value="HIGH MOBILITY GROUP PROTEIN HMG-12"/>
    <property type="match status" value="1"/>
</dbReference>
<dbReference type="PRINTS" id="PR00930">
    <property type="entry name" value="HIGHMOBLTYIY"/>
</dbReference>
<evidence type="ECO:0000256" key="10">
    <source>
        <dbReference type="SAM" id="MobiDB-lite"/>
    </source>
</evidence>
<keyword evidence="8" id="KW-0804">Transcription</keyword>
<keyword evidence="3" id="KW-0597">Phosphoprotein</keyword>
<feature type="compositionally biased region" description="Basic and acidic residues" evidence="10">
    <location>
        <begin position="158"/>
        <end position="170"/>
    </location>
</feature>
<keyword evidence="6" id="KW-0805">Transcription regulation</keyword>
<comment type="subcellular location">
    <subcellularLocation>
        <location evidence="1">Nucleus</location>
    </subcellularLocation>
</comment>
<dbReference type="PANTHER" id="PTHR23341">
    <property type="entry name" value="HIGH MOBILITY GROUP PROTEINS HMG-A AND C"/>
    <property type="match status" value="1"/>
</dbReference>
<dbReference type="AlphaFoldDB" id="A0AAD1T0N7"/>
<keyword evidence="9" id="KW-0539">Nucleus</keyword>
<feature type="compositionally biased region" description="Basic residues" evidence="10">
    <location>
        <begin position="190"/>
        <end position="199"/>
    </location>
</feature>
<feature type="compositionally biased region" description="Basic and acidic residues" evidence="10">
    <location>
        <begin position="178"/>
        <end position="189"/>
    </location>
</feature>
<keyword evidence="4" id="KW-0677">Repeat</keyword>
<dbReference type="GO" id="GO:0006355">
    <property type="term" value="P:regulation of DNA-templated transcription"/>
    <property type="evidence" value="ECO:0007669"/>
    <property type="project" value="InterPro"/>
</dbReference>
<evidence type="ECO:0000256" key="3">
    <source>
        <dbReference type="ARBA" id="ARBA00022553"/>
    </source>
</evidence>